<reference evidence="1" key="2">
    <citation type="submission" date="2024-05" db="EMBL/GenBank/DDBJ databases">
        <authorList>
            <person name="Matrishin C.B."/>
            <person name="Kauffman K.M."/>
        </authorList>
    </citation>
    <scope>NUCLEOTIDE SEQUENCE</scope>
</reference>
<name>A0AAT9J867_9CAUD</name>
<reference evidence="1" key="1">
    <citation type="journal article" date="2023" name="Microbiome">
        <title>Phages are unrecognized players in the ecology of the oral pathogen Porphyromonas gingivalis.</title>
        <authorList>
            <person name="Matrishin C.B."/>
            <person name="Haase E.M."/>
            <person name="Dewhirst F.E."/>
            <person name="Mark Welch J.L."/>
            <person name="Miranda-Sanchez F."/>
            <person name="Chen T."/>
            <person name="MacFarland D.C."/>
            <person name="Kauffman K.M."/>
        </authorList>
    </citation>
    <scope>NUCLEOTIDE SEQUENCE</scope>
</reference>
<dbReference type="EMBL" id="BK068092">
    <property type="protein sequence ID" value="DBA55079.1"/>
    <property type="molecule type" value="Genomic_DNA"/>
</dbReference>
<sequence>MCLQMCCNGYNPNWMGCFFGSILRQKQAKKWQIKLSSYMTKQ</sequence>
<organism evidence="1">
    <name type="scientific">Porphyromonas phage phage011a_WW2952</name>
    <dbReference type="NCBI Taxonomy" id="3154101"/>
    <lineage>
        <taxon>Viruses</taxon>
        <taxon>Duplodnaviria</taxon>
        <taxon>Heunggongvirae</taxon>
        <taxon>Uroviricota</taxon>
        <taxon>Caudoviricetes</taxon>
        <taxon>Alisviridae</taxon>
        <taxon>Honmavirus</taxon>
        <taxon>Honmavirus pging00F</taxon>
    </lineage>
</organism>
<accession>A0AAT9J867</accession>
<evidence type="ECO:0000313" key="1">
    <source>
        <dbReference type="EMBL" id="DBA55079.1"/>
    </source>
</evidence>
<proteinExistence type="predicted"/>
<protein>
    <submittedName>
        <fullName evidence="1">Uncharacterized protein</fullName>
    </submittedName>
</protein>